<comment type="caution">
    <text evidence="2">The sequence shown here is derived from an EMBL/GenBank/DDBJ whole genome shotgun (WGS) entry which is preliminary data.</text>
</comment>
<proteinExistence type="predicted"/>
<gene>
    <name evidence="2" type="ORF">LPJ64_000527</name>
</gene>
<organism evidence="2 3">
    <name type="scientific">Coemansia asiatica</name>
    <dbReference type="NCBI Taxonomy" id="1052880"/>
    <lineage>
        <taxon>Eukaryota</taxon>
        <taxon>Fungi</taxon>
        <taxon>Fungi incertae sedis</taxon>
        <taxon>Zoopagomycota</taxon>
        <taxon>Kickxellomycotina</taxon>
        <taxon>Kickxellomycetes</taxon>
        <taxon>Kickxellales</taxon>
        <taxon>Kickxellaceae</taxon>
        <taxon>Coemansia</taxon>
    </lineage>
</organism>
<accession>A0A9W8CMB4</accession>
<evidence type="ECO:0000313" key="3">
    <source>
        <dbReference type="Proteomes" id="UP001145021"/>
    </source>
</evidence>
<dbReference type="AlphaFoldDB" id="A0A9W8CMB4"/>
<evidence type="ECO:0000313" key="2">
    <source>
        <dbReference type="EMBL" id="KAJ1648167.1"/>
    </source>
</evidence>
<protein>
    <submittedName>
        <fullName evidence="2">Uncharacterized protein</fullName>
    </submittedName>
</protein>
<keyword evidence="3" id="KW-1185">Reference proteome</keyword>
<sequence>MLRYTFSKTKNEKSGLVIASTRPRLISSLLAAANLPETLDSLEALASTLGSKKSEWTAKEEQQAKIVLFRCRQLVADSGNSNSNNNNNNASRSASDIRKICLLADQLGSQMVQKNRTSFAPDIFVDYLDFYAALGRPDITQSAFGRIVSQWRRPSILSYAAQQRALLRFYANGSALLHKTMMEDSQDALKIVTDRLQFRSVAQIIECALEKDRRTRRFVKVLEYGSYTALAALVAKWAWIGNSVLMAGVPLLPKTFASVAALLVAAAGVRLALRHSIMGSLTSPLLSDLPDRSRSSTSSSAQLSTENDSDAFRKLRQAFPASPSDETMAEINEMISAAHSSNSMVASRTGLSWKLRLALMWSRFARRFAVVEPSMISQHELCQYLAVSWLREIAHMFVPEKHVVTDSTREISSKAVTEFVDFAQLRFKNIPLLLSHSDISAISRFVAVQADAKTVDIFLDMVAHGYLALSRDQHESEKRNQALAAVSADGFHKQQAGAAILAYCLCIQSATRMGSETSDQLYVSLQKLASSSSLPISRSLCQIAFQGALALDLLDRRQATVEALIGSLETRYQQKDPYLMHLLADNGQRIANDNTQTAPIVRCISDYIAALVRYSDAKDVCSFVVRWLQIGILSPAASEQCLLVATNMALSLPGKSQNHTRRNCPDPARLEQLADLACKIAVNFVSGHLENRSALASMALPMYTLLEKVLDAFSRSIDSECTRKCVDNVFYSLSSTVSHSPILSSHAPQEFNETAIKLLLALAFRQSEAESKGTFIKRAIRYLDLMRHLNQAPSQKTIEKLCTAAAKLNMDVSAVSSYWACTSMEEISKNKKMSSFAKSLL</sequence>
<reference evidence="2" key="1">
    <citation type="submission" date="2022-07" db="EMBL/GenBank/DDBJ databases">
        <title>Phylogenomic reconstructions and comparative analyses of Kickxellomycotina fungi.</title>
        <authorList>
            <person name="Reynolds N.K."/>
            <person name="Stajich J.E."/>
            <person name="Barry K."/>
            <person name="Grigoriev I.V."/>
            <person name="Crous P."/>
            <person name="Smith M.E."/>
        </authorList>
    </citation>
    <scope>NUCLEOTIDE SEQUENCE</scope>
    <source>
        <strain evidence="2">NBRC 105413</strain>
    </source>
</reference>
<name>A0A9W8CMB4_9FUNG</name>
<evidence type="ECO:0000256" key="1">
    <source>
        <dbReference type="SAM" id="MobiDB-lite"/>
    </source>
</evidence>
<dbReference type="EMBL" id="JANBOH010000010">
    <property type="protein sequence ID" value="KAJ1648167.1"/>
    <property type="molecule type" value="Genomic_DNA"/>
</dbReference>
<feature type="region of interest" description="Disordered" evidence="1">
    <location>
        <begin position="288"/>
        <end position="308"/>
    </location>
</feature>
<dbReference type="Proteomes" id="UP001145021">
    <property type="component" value="Unassembled WGS sequence"/>
</dbReference>